<proteinExistence type="predicted"/>
<comment type="caution">
    <text evidence="2">The sequence shown here is derived from an EMBL/GenBank/DDBJ whole genome shotgun (WGS) entry which is preliminary data.</text>
</comment>
<keyword evidence="3" id="KW-1185">Reference proteome</keyword>
<protein>
    <submittedName>
        <fullName evidence="2">Uncharacterized protein</fullName>
    </submittedName>
</protein>
<keyword evidence="1" id="KW-0812">Transmembrane</keyword>
<feature type="transmembrane region" description="Helical" evidence="1">
    <location>
        <begin position="16"/>
        <end position="37"/>
    </location>
</feature>
<keyword evidence="1" id="KW-0472">Membrane</keyword>
<sequence length="117" mass="13444">MSRIIYLISILDKISNFALLFLILSIGVLFIGGWFYLDTTEMLSDSEEKSVKGFLKVAGIFFVVSTLATVLIPAKEEMYMMALTKDYEVEDVYRMTKDEIKGSIDYVFDKIEELKNE</sequence>
<gene>
    <name evidence="2" type="ORF">K8P03_10990</name>
</gene>
<evidence type="ECO:0000313" key="2">
    <source>
        <dbReference type="EMBL" id="MBZ2387797.1"/>
    </source>
</evidence>
<keyword evidence="1" id="KW-1133">Transmembrane helix</keyword>
<accession>A0ABS7T1Z2</accession>
<dbReference type="RefSeq" id="WP_223420655.1">
    <property type="nucleotide sequence ID" value="NZ_JAIPME010000002.1"/>
</dbReference>
<dbReference type="EMBL" id="JAIPME010000002">
    <property type="protein sequence ID" value="MBZ2387797.1"/>
    <property type="molecule type" value="Genomic_DNA"/>
</dbReference>
<organism evidence="2 3">
    <name type="scientific">Anaerococcus murdochii</name>
    <dbReference type="NCBI Taxonomy" id="411577"/>
    <lineage>
        <taxon>Bacteria</taxon>
        <taxon>Bacillati</taxon>
        <taxon>Bacillota</taxon>
        <taxon>Tissierellia</taxon>
        <taxon>Tissierellales</taxon>
        <taxon>Peptoniphilaceae</taxon>
        <taxon>Anaerococcus</taxon>
    </lineage>
</organism>
<name>A0ABS7T1Z2_9FIRM</name>
<evidence type="ECO:0000256" key="1">
    <source>
        <dbReference type="SAM" id="Phobius"/>
    </source>
</evidence>
<dbReference type="Proteomes" id="UP000734271">
    <property type="component" value="Unassembled WGS sequence"/>
</dbReference>
<feature type="transmembrane region" description="Helical" evidence="1">
    <location>
        <begin position="57"/>
        <end position="74"/>
    </location>
</feature>
<reference evidence="2 3" key="1">
    <citation type="submission" date="2021-08" db="EMBL/GenBank/DDBJ databases">
        <title>FDA dAtabase for Regulatory Grade micrObial Sequences (FDA-ARGOS): Supporting development and validation of Infectious Disease Dx tests.</title>
        <authorList>
            <person name="Sproer C."/>
            <person name="Gronow S."/>
            <person name="Severitt S."/>
            <person name="Schroder I."/>
            <person name="Tallon L."/>
            <person name="Sadzewicz L."/>
            <person name="Zhao X."/>
            <person name="Boylan J."/>
            <person name="Ott S."/>
            <person name="Bowen H."/>
            <person name="Vavikolanu K."/>
            <person name="Hazen T."/>
            <person name="Aluvathingal J."/>
            <person name="Nadendla S."/>
            <person name="Lowell S."/>
            <person name="Myers T."/>
            <person name="Yan Y."/>
            <person name="Sichtig H."/>
        </authorList>
    </citation>
    <scope>NUCLEOTIDE SEQUENCE [LARGE SCALE GENOMIC DNA]</scope>
    <source>
        <strain evidence="2 3">FDAARGOS_1460</strain>
    </source>
</reference>
<evidence type="ECO:0000313" key="3">
    <source>
        <dbReference type="Proteomes" id="UP000734271"/>
    </source>
</evidence>